<name>A0ABT2D4J0_9BURK</name>
<proteinExistence type="predicted"/>
<evidence type="ECO:0000313" key="3">
    <source>
        <dbReference type="Proteomes" id="UP001204621"/>
    </source>
</evidence>
<reference evidence="2 3" key="1">
    <citation type="submission" date="2022-08" db="EMBL/GenBank/DDBJ databases">
        <title>Reclassification of Massilia species as members of the genera Telluria, Duganella, Pseudoduganella, Mokoshia gen. nov. and Zemynaea gen. nov. using orthogonal and non-orthogonal genome-based approaches.</title>
        <authorList>
            <person name="Bowman J.P."/>
        </authorList>
    </citation>
    <scope>NUCLEOTIDE SEQUENCE [LARGE SCALE GENOMIC DNA]</scope>
    <source>
        <strain evidence="2 3">JCM 31606</strain>
    </source>
</reference>
<keyword evidence="3" id="KW-1185">Reference proteome</keyword>
<dbReference type="InterPro" id="IPR037053">
    <property type="entry name" value="Phage_tail_collar_dom_sf"/>
</dbReference>
<gene>
    <name evidence="2" type="ORF">NX778_24070</name>
</gene>
<evidence type="ECO:0000313" key="2">
    <source>
        <dbReference type="EMBL" id="MCS0661153.1"/>
    </source>
</evidence>
<organism evidence="2 3">
    <name type="scientific">Massilia terrae</name>
    <dbReference type="NCBI Taxonomy" id="1811224"/>
    <lineage>
        <taxon>Bacteria</taxon>
        <taxon>Pseudomonadati</taxon>
        <taxon>Pseudomonadota</taxon>
        <taxon>Betaproteobacteria</taxon>
        <taxon>Burkholderiales</taxon>
        <taxon>Oxalobacteraceae</taxon>
        <taxon>Telluria group</taxon>
        <taxon>Massilia</taxon>
    </lineage>
</organism>
<accession>A0ABT2D4J0</accession>
<comment type="caution">
    <text evidence="2">The sequence shown here is derived from an EMBL/GenBank/DDBJ whole genome shotgun (WGS) entry which is preliminary data.</text>
</comment>
<evidence type="ECO:0000259" key="1">
    <source>
        <dbReference type="Pfam" id="PF07484"/>
    </source>
</evidence>
<dbReference type="Pfam" id="PF07484">
    <property type="entry name" value="Collar"/>
    <property type="match status" value="1"/>
</dbReference>
<sequence>MAEPFLGEIRVFGGTNIPGGWAVCEGQQLAIAQNQALFAILGTQFGGDGIRTFALPDLRGRVAVGPSGNIRQGVSGGESAHALTGAELPAHTHSVTASSAAGTVPPIDSHYWASAMNYTADADSQLAPTAIATAGAGMPHDNMQPYLALMFCIAITGVFPPRP</sequence>
<dbReference type="SUPFAM" id="SSF88874">
    <property type="entry name" value="Receptor-binding domain of short tail fibre protein gp12"/>
    <property type="match status" value="1"/>
</dbReference>
<dbReference type="RefSeq" id="WP_258814350.1">
    <property type="nucleotide sequence ID" value="NZ_JANUGU010000014.1"/>
</dbReference>
<dbReference type="InterPro" id="IPR011083">
    <property type="entry name" value="Phage_tail_collar_dom"/>
</dbReference>
<feature type="domain" description="Phage tail collar" evidence="1">
    <location>
        <begin position="7"/>
        <end position="62"/>
    </location>
</feature>
<dbReference type="Gene3D" id="3.90.1340.10">
    <property type="entry name" value="Phage tail collar domain"/>
    <property type="match status" value="1"/>
</dbReference>
<protein>
    <submittedName>
        <fullName evidence="2">Tail fiber protein</fullName>
    </submittedName>
</protein>
<dbReference type="EMBL" id="JANUGU010000014">
    <property type="protein sequence ID" value="MCS0661153.1"/>
    <property type="molecule type" value="Genomic_DNA"/>
</dbReference>
<dbReference type="Proteomes" id="UP001204621">
    <property type="component" value="Unassembled WGS sequence"/>
</dbReference>